<dbReference type="SMART" id="SM00267">
    <property type="entry name" value="GGDEF"/>
    <property type="match status" value="1"/>
</dbReference>
<dbReference type="InterPro" id="IPR011006">
    <property type="entry name" value="CheY-like_superfamily"/>
</dbReference>
<dbReference type="SMART" id="SM00448">
    <property type="entry name" value="REC"/>
    <property type="match status" value="1"/>
</dbReference>
<name>A0A173ULE9_9FIRM</name>
<dbReference type="SMART" id="SM00052">
    <property type="entry name" value="EAL"/>
    <property type="match status" value="1"/>
</dbReference>
<dbReference type="InterPro" id="IPR001789">
    <property type="entry name" value="Sig_transdc_resp-reg_receiver"/>
</dbReference>
<dbReference type="GO" id="GO:0071111">
    <property type="term" value="F:cyclic-guanylate-specific phosphodiesterase activity"/>
    <property type="evidence" value="ECO:0007669"/>
    <property type="project" value="InterPro"/>
</dbReference>
<feature type="domain" description="GGDEF" evidence="6">
    <location>
        <begin position="159"/>
        <end position="290"/>
    </location>
</feature>
<dbReference type="CDD" id="cd01948">
    <property type="entry name" value="EAL"/>
    <property type="match status" value="1"/>
</dbReference>
<dbReference type="PROSITE" id="PS50887">
    <property type="entry name" value="GGDEF"/>
    <property type="match status" value="1"/>
</dbReference>
<keyword evidence="3" id="KW-0597">Phosphoprotein</keyword>
<dbReference type="InterPro" id="IPR001633">
    <property type="entry name" value="EAL_dom"/>
</dbReference>
<dbReference type="PANTHER" id="PTHR33121">
    <property type="entry name" value="CYCLIC DI-GMP PHOSPHODIESTERASE PDEF"/>
    <property type="match status" value="1"/>
</dbReference>
<dbReference type="PROSITE" id="PS50883">
    <property type="entry name" value="EAL"/>
    <property type="match status" value="1"/>
</dbReference>
<dbReference type="InterPro" id="IPR050706">
    <property type="entry name" value="Cyclic-di-GMP_PDE-like"/>
</dbReference>
<sequence>MKKNKILIVDDNKLNRQSLADIFRKAYQIVESEDGKKALEYLKKDKGLSVAAIILDLIMPVMDGFAFLEEFKKHSEYKYIPIVIATTEDNVENEKRCLEYGVWDFIPKSFHREIIWFRVMNAIKRSKQHFLEYDSLTGIYNRQMFYQKTREMLDDSKDETFAFIRLDIDRFKMINSFYGAAEGDRLLRCMAHNICGVLSAYKTYTYGRLNSDVFGICVAVEKEQDALLIAQKIREQVKKNGELRCYLETSAGCYIIRDKEMEVSAIYEHAVIAAQECKGQYMHHEALYTEQMGKEMQREQQIINEMDTALEEKQFVVYFQPKYELDGYTPRGAEALVRWKKPDGTMVSPGEFIPVFEKNGFIIKLDYYVWDQVCQLIATALRAGRKPDPISVNVSRVNLYNPNFLESLVNLVEKYRIPPEYLHLELTESVFSDTENVILNAVNYLHKAGFTILMDDFGSGYSSLNVLKDIDLDVLKIDMKFLSKGKDDGRGEKILAAVIQMAKALDMPVIAEGVEEKKQVQMLKRLGCNYIQGYYFAKPMPQEDYERLARKSHE</sequence>
<dbReference type="PANTHER" id="PTHR33121:SF71">
    <property type="entry name" value="OXYGEN SENSOR PROTEIN DOSP"/>
    <property type="match status" value="1"/>
</dbReference>
<dbReference type="OrthoDB" id="9805474at2"/>
<protein>
    <recommendedName>
        <fullName evidence="1">Stage 0 sporulation protein A homolog</fullName>
    </recommendedName>
</protein>
<dbReference type="RefSeq" id="WP_006856610.1">
    <property type="nucleotide sequence ID" value="NZ_CABIYH010000015.1"/>
</dbReference>
<evidence type="ECO:0000259" key="6">
    <source>
        <dbReference type="PROSITE" id="PS50887"/>
    </source>
</evidence>
<dbReference type="NCBIfam" id="TIGR00254">
    <property type="entry name" value="GGDEF"/>
    <property type="match status" value="1"/>
</dbReference>
<evidence type="ECO:0000256" key="1">
    <source>
        <dbReference type="ARBA" id="ARBA00018672"/>
    </source>
</evidence>
<evidence type="ECO:0000259" key="5">
    <source>
        <dbReference type="PROSITE" id="PS50883"/>
    </source>
</evidence>
<dbReference type="Pfam" id="PF00990">
    <property type="entry name" value="GGDEF"/>
    <property type="match status" value="1"/>
</dbReference>
<feature type="domain" description="Response regulatory" evidence="4">
    <location>
        <begin position="5"/>
        <end position="123"/>
    </location>
</feature>
<dbReference type="EMBL" id="WNAJ01000012">
    <property type="protein sequence ID" value="MTR85584.1"/>
    <property type="molecule type" value="Genomic_DNA"/>
</dbReference>
<evidence type="ECO:0000313" key="10">
    <source>
        <dbReference type="Proteomes" id="UP000478483"/>
    </source>
</evidence>
<dbReference type="Gene3D" id="3.40.50.2300">
    <property type="match status" value="1"/>
</dbReference>
<dbReference type="Gene3D" id="3.30.70.270">
    <property type="match status" value="1"/>
</dbReference>
<dbReference type="AlphaFoldDB" id="A0A173ULE9"/>
<reference evidence="7 9" key="1">
    <citation type="submission" date="2015-09" db="EMBL/GenBank/DDBJ databases">
        <authorList>
            <consortium name="Pathogen Informatics"/>
        </authorList>
    </citation>
    <scope>NUCLEOTIDE SEQUENCE [LARGE SCALE GENOMIC DNA]</scope>
    <source>
        <strain evidence="7 9">2789STDY5834960</strain>
    </source>
</reference>
<dbReference type="GeneID" id="61435234"/>
<dbReference type="SUPFAM" id="SSF55073">
    <property type="entry name" value="Nucleotide cyclase"/>
    <property type="match status" value="1"/>
</dbReference>
<evidence type="ECO:0000313" key="9">
    <source>
        <dbReference type="Proteomes" id="UP000095350"/>
    </source>
</evidence>
<dbReference type="InterPro" id="IPR029787">
    <property type="entry name" value="Nucleotide_cyclase"/>
</dbReference>
<gene>
    <name evidence="7" type="primary">cph2_7</name>
    <name evidence="7" type="ORF">ERS852572_02181</name>
    <name evidence="8" type="ORF">GMD50_11035</name>
</gene>
<evidence type="ECO:0000256" key="3">
    <source>
        <dbReference type="PROSITE-ProRule" id="PRU00169"/>
    </source>
</evidence>
<dbReference type="PROSITE" id="PS50110">
    <property type="entry name" value="RESPONSE_REGULATORY"/>
    <property type="match status" value="1"/>
</dbReference>
<dbReference type="Pfam" id="PF00563">
    <property type="entry name" value="EAL"/>
    <property type="match status" value="1"/>
</dbReference>
<dbReference type="SUPFAM" id="SSF52172">
    <property type="entry name" value="CheY-like"/>
    <property type="match status" value="1"/>
</dbReference>
<dbReference type="InterPro" id="IPR000160">
    <property type="entry name" value="GGDEF_dom"/>
</dbReference>
<evidence type="ECO:0000256" key="2">
    <source>
        <dbReference type="ARBA" id="ARBA00024867"/>
    </source>
</evidence>
<comment type="function">
    <text evidence="2">May play the central regulatory role in sporulation. It may be an element of the effector pathway responsible for the activation of sporulation genes in response to nutritional stress. Spo0A may act in concert with spo0H (a sigma factor) to control the expression of some genes that are critical to the sporulation process.</text>
</comment>
<organism evidence="7 9">
    <name type="scientific">Roseburia intestinalis</name>
    <dbReference type="NCBI Taxonomy" id="166486"/>
    <lineage>
        <taxon>Bacteria</taxon>
        <taxon>Bacillati</taxon>
        <taxon>Bacillota</taxon>
        <taxon>Clostridia</taxon>
        <taxon>Lachnospirales</taxon>
        <taxon>Lachnospiraceae</taxon>
        <taxon>Roseburia</taxon>
    </lineage>
</organism>
<feature type="modified residue" description="4-aspartylphosphate" evidence="3">
    <location>
        <position position="56"/>
    </location>
</feature>
<dbReference type="GO" id="GO:0000160">
    <property type="term" value="P:phosphorelay signal transduction system"/>
    <property type="evidence" value="ECO:0007669"/>
    <property type="project" value="InterPro"/>
</dbReference>
<dbReference type="InterPro" id="IPR035919">
    <property type="entry name" value="EAL_sf"/>
</dbReference>
<accession>A0A173ULE9</accession>
<evidence type="ECO:0000259" key="4">
    <source>
        <dbReference type="PROSITE" id="PS50110"/>
    </source>
</evidence>
<dbReference type="Proteomes" id="UP000095350">
    <property type="component" value="Unassembled WGS sequence"/>
</dbReference>
<evidence type="ECO:0000313" key="7">
    <source>
        <dbReference type="EMBL" id="CUN15654.1"/>
    </source>
</evidence>
<feature type="domain" description="EAL" evidence="5">
    <location>
        <begin position="299"/>
        <end position="553"/>
    </location>
</feature>
<proteinExistence type="predicted"/>
<dbReference type="EMBL" id="CYXZ01000015">
    <property type="protein sequence ID" value="CUN15654.1"/>
    <property type="molecule type" value="Genomic_DNA"/>
</dbReference>
<dbReference type="Gene3D" id="3.20.20.450">
    <property type="entry name" value="EAL domain"/>
    <property type="match status" value="1"/>
</dbReference>
<dbReference type="PaxDb" id="166486-ERS852572_02181"/>
<dbReference type="SUPFAM" id="SSF141868">
    <property type="entry name" value="EAL domain-like"/>
    <property type="match status" value="1"/>
</dbReference>
<reference evidence="8 10" key="2">
    <citation type="journal article" date="2019" name="Nat. Med.">
        <title>A library of human gut bacterial isolates paired with longitudinal multiomics data enables mechanistic microbiome research.</title>
        <authorList>
            <person name="Poyet M."/>
            <person name="Groussin M."/>
            <person name="Gibbons S.M."/>
            <person name="Avila-Pacheco J."/>
            <person name="Jiang X."/>
            <person name="Kearney S.M."/>
            <person name="Perrotta A.R."/>
            <person name="Berdy B."/>
            <person name="Zhao S."/>
            <person name="Lieberman T.D."/>
            <person name="Swanson P.K."/>
            <person name="Smith M."/>
            <person name="Roesemann S."/>
            <person name="Alexander J.E."/>
            <person name="Rich S.A."/>
            <person name="Livny J."/>
            <person name="Vlamakis H."/>
            <person name="Clish C."/>
            <person name="Bullock K."/>
            <person name="Deik A."/>
            <person name="Scott J."/>
            <person name="Pierce K.A."/>
            <person name="Xavier R.J."/>
            <person name="Alm E.J."/>
        </authorList>
    </citation>
    <scope>NUCLEOTIDE SEQUENCE [LARGE SCALE GENOMIC DNA]</scope>
    <source>
        <strain evidence="8 10">BIOML-A1</strain>
    </source>
</reference>
<dbReference type="Proteomes" id="UP000478483">
    <property type="component" value="Unassembled WGS sequence"/>
</dbReference>
<dbReference type="STRING" id="166486.ERS852572_02181"/>
<dbReference type="CDD" id="cd01949">
    <property type="entry name" value="GGDEF"/>
    <property type="match status" value="1"/>
</dbReference>
<dbReference type="InterPro" id="IPR043128">
    <property type="entry name" value="Rev_trsase/Diguanyl_cyclase"/>
</dbReference>
<evidence type="ECO:0000313" key="8">
    <source>
        <dbReference type="EMBL" id="MTR85584.1"/>
    </source>
</evidence>
<dbReference type="Pfam" id="PF00072">
    <property type="entry name" value="Response_reg"/>
    <property type="match status" value="1"/>
</dbReference>